<comment type="similarity">
    <text evidence="1">Belongs to the UPF0161 family.</text>
</comment>
<evidence type="ECO:0000313" key="2">
    <source>
        <dbReference type="EMBL" id="MFC5467912.1"/>
    </source>
</evidence>
<evidence type="ECO:0000313" key="3">
    <source>
        <dbReference type="Proteomes" id="UP001596105"/>
    </source>
</evidence>
<sequence>MRIARMTLQAPIRFYRAYISPLTPPSCRFLPTCSAYALEAIEVHGALKGSYLAARRIGKCHPFHKGGYDPVPPKK</sequence>
<dbReference type="Pfam" id="PF01809">
    <property type="entry name" value="YidD"/>
    <property type="match status" value="1"/>
</dbReference>
<evidence type="ECO:0000256" key="1">
    <source>
        <dbReference type="HAMAP-Rule" id="MF_00386"/>
    </source>
</evidence>
<dbReference type="HAMAP" id="MF_00386">
    <property type="entry name" value="UPF0161_YidD"/>
    <property type="match status" value="1"/>
</dbReference>
<protein>
    <recommendedName>
        <fullName evidence="1">Putative membrane protein insertion efficiency factor</fullName>
    </recommendedName>
</protein>
<accession>A0ABW0LSE3</accession>
<comment type="function">
    <text evidence="1">Could be involved in insertion of integral membrane proteins into the membrane.</text>
</comment>
<gene>
    <name evidence="2" type="primary">yidD</name>
    <name evidence="2" type="ORF">ACFPPD_04215</name>
</gene>
<dbReference type="EMBL" id="JBHSMH010000005">
    <property type="protein sequence ID" value="MFC5467912.1"/>
    <property type="molecule type" value="Genomic_DNA"/>
</dbReference>
<dbReference type="PANTHER" id="PTHR33383">
    <property type="entry name" value="MEMBRANE PROTEIN INSERTION EFFICIENCY FACTOR-RELATED"/>
    <property type="match status" value="1"/>
</dbReference>
<dbReference type="Proteomes" id="UP001596105">
    <property type="component" value="Unassembled WGS sequence"/>
</dbReference>
<reference evidence="3" key="1">
    <citation type="journal article" date="2019" name="Int. J. Syst. Evol. Microbiol.">
        <title>The Global Catalogue of Microorganisms (GCM) 10K type strain sequencing project: providing services to taxonomists for standard genome sequencing and annotation.</title>
        <authorList>
            <consortium name="The Broad Institute Genomics Platform"/>
            <consortium name="The Broad Institute Genome Sequencing Center for Infectious Disease"/>
            <person name="Wu L."/>
            <person name="Ma J."/>
        </authorList>
    </citation>
    <scope>NUCLEOTIDE SEQUENCE [LARGE SCALE GENOMIC DNA]</scope>
    <source>
        <strain evidence="3">CCUG 57113</strain>
    </source>
</reference>
<comment type="subcellular location">
    <subcellularLocation>
        <location evidence="1">Cell membrane</location>
        <topology evidence="1">Peripheral membrane protein</topology>
        <orientation evidence="1">Cytoplasmic side</orientation>
    </subcellularLocation>
</comment>
<dbReference type="SMART" id="SM01234">
    <property type="entry name" value="Haemolytic"/>
    <property type="match status" value="1"/>
</dbReference>
<proteinExistence type="inferred from homology"/>
<keyword evidence="1" id="KW-1003">Cell membrane</keyword>
<dbReference type="PANTHER" id="PTHR33383:SF1">
    <property type="entry name" value="MEMBRANE PROTEIN INSERTION EFFICIENCY FACTOR-RELATED"/>
    <property type="match status" value="1"/>
</dbReference>
<dbReference type="RefSeq" id="WP_209743428.1">
    <property type="nucleotide sequence ID" value="NZ_JBHSMH010000005.1"/>
</dbReference>
<keyword evidence="1" id="KW-0472">Membrane</keyword>
<dbReference type="NCBIfam" id="TIGR00278">
    <property type="entry name" value="membrane protein insertion efficiency factor YidD"/>
    <property type="match status" value="1"/>
</dbReference>
<keyword evidence="3" id="KW-1185">Reference proteome</keyword>
<dbReference type="InterPro" id="IPR002696">
    <property type="entry name" value="Membr_insert_effic_factor_YidD"/>
</dbReference>
<comment type="caution">
    <text evidence="2">The sequence shown here is derived from an EMBL/GenBank/DDBJ whole genome shotgun (WGS) entry which is preliminary data.</text>
</comment>
<organism evidence="2 3">
    <name type="scientific">Cohnella suwonensis</name>
    <dbReference type="NCBI Taxonomy" id="696072"/>
    <lineage>
        <taxon>Bacteria</taxon>
        <taxon>Bacillati</taxon>
        <taxon>Bacillota</taxon>
        <taxon>Bacilli</taxon>
        <taxon>Bacillales</taxon>
        <taxon>Paenibacillaceae</taxon>
        <taxon>Cohnella</taxon>
    </lineage>
</organism>
<name>A0ABW0LSE3_9BACL</name>